<feature type="compositionally biased region" description="Basic and acidic residues" evidence="1">
    <location>
        <begin position="27"/>
        <end position="36"/>
    </location>
</feature>
<feature type="region of interest" description="Disordered" evidence="1">
    <location>
        <begin position="17"/>
        <end position="108"/>
    </location>
</feature>
<feature type="compositionally biased region" description="Basic and acidic residues" evidence="1">
    <location>
        <begin position="45"/>
        <end position="54"/>
    </location>
</feature>
<evidence type="ECO:0000313" key="3">
    <source>
        <dbReference type="WBParaSite" id="EEL_0000813701-mRNA-1"/>
    </source>
</evidence>
<proteinExistence type="predicted"/>
<evidence type="ECO:0000256" key="1">
    <source>
        <dbReference type="SAM" id="MobiDB-lite"/>
    </source>
</evidence>
<reference evidence="3" key="1">
    <citation type="submission" date="2017-02" db="UniProtKB">
        <authorList>
            <consortium name="WormBaseParasite"/>
        </authorList>
    </citation>
    <scope>IDENTIFICATION</scope>
</reference>
<dbReference type="Proteomes" id="UP000050640">
    <property type="component" value="Unplaced"/>
</dbReference>
<keyword evidence="2" id="KW-1185">Reference proteome</keyword>
<feature type="compositionally biased region" description="Polar residues" evidence="1">
    <location>
        <begin position="86"/>
        <end position="96"/>
    </location>
</feature>
<dbReference type="WBParaSite" id="EEL_0000813701-mRNA-1">
    <property type="protein sequence ID" value="EEL_0000813701-mRNA-1"/>
    <property type="gene ID" value="EEL_0000813701"/>
</dbReference>
<evidence type="ECO:0000313" key="2">
    <source>
        <dbReference type="Proteomes" id="UP000050640"/>
    </source>
</evidence>
<dbReference type="AlphaFoldDB" id="A0A0R3S0I8"/>
<organism evidence="2 3">
    <name type="scientific">Elaeophora elaphi</name>
    <dbReference type="NCBI Taxonomy" id="1147741"/>
    <lineage>
        <taxon>Eukaryota</taxon>
        <taxon>Metazoa</taxon>
        <taxon>Ecdysozoa</taxon>
        <taxon>Nematoda</taxon>
        <taxon>Chromadorea</taxon>
        <taxon>Rhabditida</taxon>
        <taxon>Spirurina</taxon>
        <taxon>Spiruromorpha</taxon>
        <taxon>Filarioidea</taxon>
        <taxon>Onchocercidae</taxon>
        <taxon>Elaeophora</taxon>
    </lineage>
</organism>
<accession>A0A0R3S0I8</accession>
<protein>
    <submittedName>
        <fullName evidence="3">Signal peptide protein</fullName>
    </submittedName>
</protein>
<sequence>MIAVYFALTYRSYVPRTRSRKTLPEAVSKKRQEKSATTELQQKPVPEKDLKLLADRGGALQPVSEKKNAQPVPSAGAEPREPLPANDQQPVSSPFANDNAEDQAKQKH</sequence>
<name>A0A0R3S0I8_9BILA</name>